<dbReference type="OrthoDB" id="7031990at2"/>
<proteinExistence type="predicted"/>
<dbReference type="EMBL" id="ASGY01000074">
    <property type="protein sequence ID" value="KGE68088.1"/>
    <property type="molecule type" value="Genomic_DNA"/>
</dbReference>
<organism evidence="1 2">
    <name type="scientific">Pseudomonas fluorescens LMG 5329</name>
    <dbReference type="NCBI Taxonomy" id="1324332"/>
    <lineage>
        <taxon>Bacteria</taxon>
        <taxon>Pseudomonadati</taxon>
        <taxon>Pseudomonadota</taxon>
        <taxon>Gammaproteobacteria</taxon>
        <taxon>Pseudomonadales</taxon>
        <taxon>Pseudomonadaceae</taxon>
        <taxon>Pseudomonas</taxon>
    </lineage>
</organism>
<evidence type="ECO:0000313" key="1">
    <source>
        <dbReference type="EMBL" id="KGE68088.1"/>
    </source>
</evidence>
<reference evidence="1 2" key="1">
    <citation type="journal article" date="2013" name="Genome Announc.">
        <title>Draft Genome Sequence of Pseudomonas fluorescens LMG 5329, a White Line-Inducing Principle-Producing Bioindicator for the Mushroom Pathogen Pseudomonas tolaasii.</title>
        <authorList>
            <person name="Ghequire M.G."/>
            <person name="Rokni-Zadeh H."/>
            <person name="Zarrineh P."/>
            <person name="De Mot R."/>
        </authorList>
    </citation>
    <scope>NUCLEOTIDE SEQUENCE [LARGE SCALE GENOMIC DNA]</scope>
    <source>
        <strain evidence="1 2">LMG 5329</strain>
    </source>
</reference>
<dbReference type="Proteomes" id="UP000030060">
    <property type="component" value="Unassembled WGS sequence"/>
</dbReference>
<protein>
    <submittedName>
        <fullName evidence="1">Uncharacterized protein</fullName>
    </submittedName>
</protein>
<gene>
    <name evidence="1" type="ORF">K814_0110020</name>
</gene>
<dbReference type="RefSeq" id="WP_038845164.1">
    <property type="nucleotide sequence ID" value="NZ_ASGY01000074.1"/>
</dbReference>
<evidence type="ECO:0000313" key="2">
    <source>
        <dbReference type="Proteomes" id="UP000030060"/>
    </source>
</evidence>
<comment type="caution">
    <text evidence="1">The sequence shown here is derived from an EMBL/GenBank/DDBJ whole genome shotgun (WGS) entry which is preliminary data.</text>
</comment>
<name>A0A0A1Z1K7_PSEFL</name>
<sequence length="160" mass="16821">MNIERTQHIGHYGVTFTVLRFVVPPADHSALVNLCLLEAGTSANEVRQRLLDLYSKMLARDLPCKMTVAISKPLTRQQADLLNTRGEIVAGLISSAVSAPMSLASPAVGFAAGAAAGLIIKGIIRSYHAGDVVIGLDAQVNGGIGPQRSLSAMVRQFQGG</sequence>
<accession>A0A0A1Z1K7</accession>
<dbReference type="AlphaFoldDB" id="A0A0A1Z1K7"/>